<dbReference type="InterPro" id="IPR015421">
    <property type="entry name" value="PyrdxlP-dep_Trfase_major"/>
</dbReference>
<dbReference type="SUPFAM" id="SSF53383">
    <property type="entry name" value="PLP-dependent transferases"/>
    <property type="match status" value="1"/>
</dbReference>
<evidence type="ECO:0000256" key="9">
    <source>
        <dbReference type="ARBA" id="ARBA00050776"/>
    </source>
</evidence>
<dbReference type="Proteomes" id="UP000068603">
    <property type="component" value="Unassembled WGS sequence"/>
</dbReference>
<evidence type="ECO:0000313" key="13">
    <source>
        <dbReference type="Proteomes" id="UP000068603"/>
    </source>
</evidence>
<evidence type="ECO:0000256" key="5">
    <source>
        <dbReference type="ARBA" id="ARBA00022723"/>
    </source>
</evidence>
<keyword evidence="6" id="KW-0663">Pyridoxal phosphate</keyword>
<dbReference type="EC" id="2.8.1.7" evidence="3"/>
<dbReference type="EMBL" id="LPHB01000040">
    <property type="protein sequence ID" value="KWA62764.1"/>
    <property type="molecule type" value="Genomic_DNA"/>
</dbReference>
<comment type="caution">
    <text evidence="12">The sequence shown here is derived from an EMBL/GenBank/DDBJ whole genome shotgun (WGS) entry which is preliminary data.</text>
</comment>
<keyword evidence="4" id="KW-0808">Transferase</keyword>
<dbReference type="GO" id="GO:0046872">
    <property type="term" value="F:metal ion binding"/>
    <property type="evidence" value="ECO:0007669"/>
    <property type="project" value="UniProtKB-KW"/>
</dbReference>
<dbReference type="STRING" id="1503054.WT74_09110"/>
<dbReference type="Pfam" id="PF00266">
    <property type="entry name" value="Aminotran_5"/>
    <property type="match status" value="1"/>
</dbReference>
<dbReference type="InterPro" id="IPR020578">
    <property type="entry name" value="Aminotrans_V_PyrdxlP_BS"/>
</dbReference>
<keyword evidence="7" id="KW-0408">Iron</keyword>
<reference evidence="12 13" key="1">
    <citation type="submission" date="2015-11" db="EMBL/GenBank/DDBJ databases">
        <title>Expanding the genomic diversity of Burkholderia species for the development of highly accurate diagnostics.</title>
        <authorList>
            <person name="Sahl J."/>
            <person name="Keim P."/>
            <person name="Wagner D."/>
        </authorList>
    </citation>
    <scope>NUCLEOTIDE SEQUENCE [LARGE SCALE GENOMIC DNA]</scope>
    <source>
        <strain evidence="12 13">MSMB1960WGS</strain>
    </source>
</reference>
<comment type="cofactor">
    <cofactor evidence="1 10">
        <name>pyridoxal 5'-phosphate</name>
        <dbReference type="ChEBI" id="CHEBI:597326"/>
    </cofactor>
</comment>
<dbReference type="InterPro" id="IPR016454">
    <property type="entry name" value="Cysteine_dSase"/>
</dbReference>
<dbReference type="PROSITE" id="PS00595">
    <property type="entry name" value="AA_TRANSFER_CLASS_5"/>
    <property type="match status" value="1"/>
</dbReference>
<dbReference type="PIRSF" id="PIRSF005572">
    <property type="entry name" value="NifS"/>
    <property type="match status" value="1"/>
</dbReference>
<sequence length="397" mass="41432">MSRADAARPGAGERFVYLDFNARTPVAPEVIDAMAPYWRDVYGNPSASHRQGRLARDALDGARAAVAALVGVTPEWIVFTSGATEANNLALAGFAWSDAARAGPARRMIVSAVEHPSIQYAAAALRTHGWDVATVPVDGYGTLRIDAFDACLTPQTRLVSLAHANNETGVVQPLGVFAARSRACGARVHTDASQSIGKVPVDVHALGVDMLTLSGHKFYGPPGVGALVRDPALPLVPLLHGVPKEFGLRPGTESVPLIVGLGAAARLADTQLSRRAQAMRSARDRLARALFECVPGLLLNGSPDARLPNTLNVSFPGCNARALLAALDDRLAASAGPARVVGDMAGESAVAAMGGDAARVAGAVRLSVGVETTDDDVDRAVRCLRGAWLDEIGRHAF</sequence>
<dbReference type="AlphaFoldDB" id="A0A108FF06"/>
<comment type="similarity">
    <text evidence="2">Belongs to the class-V pyridoxal-phosphate-dependent aminotransferase family. NifS/IscS subfamily.</text>
</comment>
<dbReference type="GO" id="GO:0031071">
    <property type="term" value="F:cysteine desulfurase activity"/>
    <property type="evidence" value="ECO:0007669"/>
    <property type="project" value="UniProtKB-EC"/>
</dbReference>
<name>A0A108FF06_9BURK</name>
<proteinExistence type="inferred from homology"/>
<keyword evidence="5" id="KW-0479">Metal-binding</keyword>
<organism evidence="12">
    <name type="scientific">Burkholderia stagnalis</name>
    <dbReference type="NCBI Taxonomy" id="1503054"/>
    <lineage>
        <taxon>Bacteria</taxon>
        <taxon>Pseudomonadati</taxon>
        <taxon>Pseudomonadota</taxon>
        <taxon>Betaproteobacteria</taxon>
        <taxon>Burkholderiales</taxon>
        <taxon>Burkholderiaceae</taxon>
        <taxon>Burkholderia</taxon>
        <taxon>Burkholderia cepacia complex</taxon>
    </lineage>
</organism>
<evidence type="ECO:0000259" key="11">
    <source>
        <dbReference type="Pfam" id="PF00266"/>
    </source>
</evidence>
<dbReference type="PANTHER" id="PTHR11601">
    <property type="entry name" value="CYSTEINE DESULFURYLASE FAMILY MEMBER"/>
    <property type="match status" value="1"/>
</dbReference>
<accession>A0A108FF06</accession>
<evidence type="ECO:0000256" key="6">
    <source>
        <dbReference type="ARBA" id="ARBA00022898"/>
    </source>
</evidence>
<dbReference type="Gene3D" id="3.40.640.10">
    <property type="entry name" value="Type I PLP-dependent aspartate aminotransferase-like (Major domain)"/>
    <property type="match status" value="1"/>
</dbReference>
<dbReference type="InterPro" id="IPR015424">
    <property type="entry name" value="PyrdxlP-dep_Trfase"/>
</dbReference>
<dbReference type="PANTHER" id="PTHR11601:SF34">
    <property type="entry name" value="CYSTEINE DESULFURASE"/>
    <property type="match status" value="1"/>
</dbReference>
<evidence type="ECO:0000256" key="4">
    <source>
        <dbReference type="ARBA" id="ARBA00022679"/>
    </source>
</evidence>
<evidence type="ECO:0000256" key="3">
    <source>
        <dbReference type="ARBA" id="ARBA00012239"/>
    </source>
</evidence>
<evidence type="ECO:0000256" key="2">
    <source>
        <dbReference type="ARBA" id="ARBA00006490"/>
    </source>
</evidence>
<evidence type="ECO:0000313" key="12">
    <source>
        <dbReference type="EMBL" id="KWA62764.1"/>
    </source>
</evidence>
<dbReference type="InterPro" id="IPR015422">
    <property type="entry name" value="PyrdxlP-dep_Trfase_small"/>
</dbReference>
<evidence type="ECO:0000256" key="1">
    <source>
        <dbReference type="ARBA" id="ARBA00001933"/>
    </source>
</evidence>
<evidence type="ECO:0000256" key="7">
    <source>
        <dbReference type="ARBA" id="ARBA00023004"/>
    </source>
</evidence>
<dbReference type="RefSeq" id="WP_060150105.1">
    <property type="nucleotide sequence ID" value="NZ_LPGD01000097.1"/>
</dbReference>
<evidence type="ECO:0000256" key="10">
    <source>
        <dbReference type="RuleBase" id="RU004504"/>
    </source>
</evidence>
<dbReference type="Gene3D" id="3.90.1150.10">
    <property type="entry name" value="Aspartate Aminotransferase, domain 1"/>
    <property type="match status" value="1"/>
</dbReference>
<feature type="domain" description="Aminotransferase class V" evidence="11">
    <location>
        <begin position="16"/>
        <end position="379"/>
    </location>
</feature>
<comment type="catalytic activity">
    <reaction evidence="9">
        <text>(sulfur carrier)-H + L-cysteine = (sulfur carrier)-SH + L-alanine</text>
        <dbReference type="Rhea" id="RHEA:43892"/>
        <dbReference type="Rhea" id="RHEA-COMP:14737"/>
        <dbReference type="Rhea" id="RHEA-COMP:14739"/>
        <dbReference type="ChEBI" id="CHEBI:29917"/>
        <dbReference type="ChEBI" id="CHEBI:35235"/>
        <dbReference type="ChEBI" id="CHEBI:57972"/>
        <dbReference type="ChEBI" id="CHEBI:64428"/>
        <dbReference type="EC" id="2.8.1.7"/>
    </reaction>
</comment>
<dbReference type="GO" id="GO:0051536">
    <property type="term" value="F:iron-sulfur cluster binding"/>
    <property type="evidence" value="ECO:0007669"/>
    <property type="project" value="UniProtKB-KW"/>
</dbReference>
<dbReference type="InterPro" id="IPR000192">
    <property type="entry name" value="Aminotrans_V_dom"/>
</dbReference>
<keyword evidence="8" id="KW-0411">Iron-sulfur</keyword>
<protein>
    <recommendedName>
        <fullName evidence="3">cysteine desulfurase</fullName>
        <ecNumber evidence="3">2.8.1.7</ecNumber>
    </recommendedName>
</protein>
<gene>
    <name evidence="12" type="ORF">WT44_14145</name>
</gene>
<evidence type="ECO:0000256" key="8">
    <source>
        <dbReference type="ARBA" id="ARBA00023014"/>
    </source>
</evidence>